<reference evidence="1 2" key="1">
    <citation type="journal article" date="2014" name="Arch. Microbiol.">
        <title>Arthrobacter enclensis sp. nov., isolated from sediment sample.</title>
        <authorList>
            <person name="Dastager S.G."/>
            <person name="Liu Q."/>
            <person name="Tang S.K."/>
            <person name="Krishnamurthi S."/>
            <person name="Lee J.C."/>
            <person name="Li W.J."/>
        </authorList>
    </citation>
    <scope>NUCLEOTIDE SEQUENCE [LARGE SCALE GENOMIC DNA]</scope>
    <source>
        <strain evidence="1 2">NIO-1008</strain>
    </source>
</reference>
<comment type="caution">
    <text evidence="1">The sequence shown here is derived from an EMBL/GenBank/DDBJ whole genome shotgun (WGS) entry which is preliminary data.</text>
</comment>
<dbReference type="Proteomes" id="UP000053199">
    <property type="component" value="Unassembled WGS sequence"/>
</dbReference>
<name>A0A0V8IMX1_9MICC</name>
<evidence type="ECO:0000313" key="2">
    <source>
        <dbReference type="Proteomes" id="UP000053199"/>
    </source>
</evidence>
<gene>
    <name evidence="1" type="ORF">AS031_12210</name>
</gene>
<evidence type="ECO:0000313" key="1">
    <source>
        <dbReference type="EMBL" id="KSU76119.1"/>
    </source>
</evidence>
<dbReference type="AlphaFoldDB" id="A0A0V8IMX1"/>
<organism evidence="1 2">
    <name type="scientific">Pseudarthrobacter enclensis</name>
    <dbReference type="NCBI Taxonomy" id="993070"/>
    <lineage>
        <taxon>Bacteria</taxon>
        <taxon>Bacillati</taxon>
        <taxon>Actinomycetota</taxon>
        <taxon>Actinomycetes</taxon>
        <taxon>Micrococcales</taxon>
        <taxon>Micrococcaceae</taxon>
        <taxon>Pseudarthrobacter</taxon>
    </lineage>
</organism>
<dbReference type="RefSeq" id="WP_058268411.1">
    <property type="nucleotide sequence ID" value="NZ_FMAZ01000004.1"/>
</dbReference>
<dbReference type="EMBL" id="LNQM01000004">
    <property type="protein sequence ID" value="KSU76119.1"/>
    <property type="molecule type" value="Genomic_DNA"/>
</dbReference>
<proteinExistence type="predicted"/>
<protein>
    <submittedName>
        <fullName evidence="1">Uncharacterized protein</fullName>
    </submittedName>
</protein>
<sequence>MTKHKHTHWEDLIGAPVEVRHNGKIVRAGIVDEAMPDGSAIWVISDSRQSRRIYEKAEGFLVYVEPQQLTGKIAAST</sequence>
<accession>A0A0V8IMX1</accession>
<keyword evidence="2" id="KW-1185">Reference proteome</keyword>
<dbReference type="OrthoDB" id="4953824at2"/>